<dbReference type="RefSeq" id="WP_055463213.1">
    <property type="nucleotide sequence ID" value="NZ_CYHG01000006.1"/>
</dbReference>
<accession>A0A0K6IMF3</accession>
<dbReference type="AlphaFoldDB" id="A0A0K6IMF3"/>
<evidence type="ECO:0000313" key="2">
    <source>
        <dbReference type="Proteomes" id="UP000182769"/>
    </source>
</evidence>
<organism evidence="1 2">
    <name type="scientific">Marinomonas fungiae</name>
    <dbReference type="NCBI Taxonomy" id="1137284"/>
    <lineage>
        <taxon>Bacteria</taxon>
        <taxon>Pseudomonadati</taxon>
        <taxon>Pseudomonadota</taxon>
        <taxon>Gammaproteobacteria</taxon>
        <taxon>Oceanospirillales</taxon>
        <taxon>Oceanospirillaceae</taxon>
        <taxon>Marinomonas</taxon>
    </lineage>
</organism>
<name>A0A0K6IMF3_9GAMM</name>
<gene>
    <name evidence="1" type="ORF">Ga0061065_10688</name>
</gene>
<reference evidence="2" key="1">
    <citation type="submission" date="2015-08" db="EMBL/GenBank/DDBJ databases">
        <authorList>
            <person name="Varghese N."/>
        </authorList>
    </citation>
    <scope>NUCLEOTIDE SEQUENCE [LARGE SCALE GENOMIC DNA]</scope>
    <source>
        <strain evidence="2">JCM 18476</strain>
    </source>
</reference>
<dbReference type="Proteomes" id="UP000182769">
    <property type="component" value="Unassembled WGS sequence"/>
</dbReference>
<evidence type="ECO:0000313" key="1">
    <source>
        <dbReference type="EMBL" id="CUB04269.1"/>
    </source>
</evidence>
<sequence>MAIVEHFAQYQSADAAKNKQELKYKSTNLEVLDFSEERSKLEKKKFINKALKRASRLSW</sequence>
<proteinExistence type="predicted"/>
<protein>
    <submittedName>
        <fullName evidence="1">Uncharacterized protein</fullName>
    </submittedName>
</protein>
<dbReference type="EMBL" id="CYHG01000006">
    <property type="protein sequence ID" value="CUB04269.1"/>
    <property type="molecule type" value="Genomic_DNA"/>
</dbReference>
<keyword evidence="2" id="KW-1185">Reference proteome</keyword>